<dbReference type="HOGENOM" id="CLU_1021886_0_0_0"/>
<dbReference type="EMBL" id="CP001251">
    <property type="protein sequence ID" value="ACK41350.1"/>
    <property type="molecule type" value="Genomic_DNA"/>
</dbReference>
<dbReference type="PANTHER" id="PTHR43027:SF1">
    <property type="entry name" value="DOXORUBICIN RESISTANCE ABC TRANSPORTER PERMEASE PROTEIN DRRC-RELATED"/>
    <property type="match status" value="1"/>
</dbReference>
<keyword evidence="3 5" id="KW-1133">Transmembrane helix</keyword>
<evidence type="ECO:0000256" key="4">
    <source>
        <dbReference type="ARBA" id="ARBA00023136"/>
    </source>
</evidence>
<dbReference type="STRING" id="515635.Dtur_0009"/>
<dbReference type="InterPro" id="IPR000412">
    <property type="entry name" value="ABC_2_transport"/>
</dbReference>
<dbReference type="RefSeq" id="WP_012582436.1">
    <property type="nucleotide sequence ID" value="NC_011661.1"/>
</dbReference>
<dbReference type="PANTHER" id="PTHR43027">
    <property type="entry name" value="DOXORUBICIN RESISTANCE ABC TRANSPORTER PERMEASE PROTEIN DRRC-RELATED"/>
    <property type="match status" value="1"/>
</dbReference>
<evidence type="ECO:0000256" key="1">
    <source>
        <dbReference type="ARBA" id="ARBA00004141"/>
    </source>
</evidence>
<feature type="transmembrane region" description="Helical" evidence="5">
    <location>
        <begin position="64"/>
        <end position="91"/>
    </location>
</feature>
<dbReference type="Pfam" id="PF01061">
    <property type="entry name" value="ABC2_membrane"/>
    <property type="match status" value="1"/>
</dbReference>
<keyword evidence="8" id="KW-1185">Reference proteome</keyword>
<comment type="subcellular location">
    <subcellularLocation>
        <location evidence="1">Membrane</location>
        <topology evidence="1">Multi-pass membrane protein</topology>
    </subcellularLocation>
</comment>
<name>B8DYG8_DICTD</name>
<evidence type="ECO:0000256" key="5">
    <source>
        <dbReference type="SAM" id="Phobius"/>
    </source>
</evidence>
<protein>
    <submittedName>
        <fullName evidence="7">ABC-2 type transporter</fullName>
    </submittedName>
</protein>
<evidence type="ECO:0000256" key="3">
    <source>
        <dbReference type="ARBA" id="ARBA00022989"/>
    </source>
</evidence>
<dbReference type="AlphaFoldDB" id="B8DYG8"/>
<feature type="domain" description="ABC-2 type transporter transmembrane" evidence="6">
    <location>
        <begin position="22"/>
        <end position="180"/>
    </location>
</feature>
<sequence>MSTFVFIYKSLNVPDFAYAFVILGGAMIAYWLNILWSMASQLYWERMTGNLPIFFIAPCSINSILIGMALGGMVAASVRAISILILGILIFKIPVDFSNLSSALFIFSITLIALYGLGMMLSSVFLLSGREAWHLASLLQEPIYLFSGFFFPVKVFPFIISFLSSLLPTTLGLDALRQTLILGSKPFAFLTVELETVILLFLSGIYIGGSFYLAKRIETIARREGRLIVRWQ</sequence>
<feature type="transmembrane region" description="Helical" evidence="5">
    <location>
        <begin position="103"/>
        <end position="127"/>
    </location>
</feature>
<dbReference type="EnsemblBacteria" id="ACK41350">
    <property type="protein sequence ID" value="ACK41350"/>
    <property type="gene ID" value="Dtur_0009"/>
</dbReference>
<keyword evidence="2 5" id="KW-0812">Transmembrane</keyword>
<keyword evidence="4 5" id="KW-0472">Membrane</keyword>
<dbReference type="GO" id="GO:0043190">
    <property type="term" value="C:ATP-binding cassette (ABC) transporter complex"/>
    <property type="evidence" value="ECO:0007669"/>
    <property type="project" value="InterPro"/>
</dbReference>
<dbReference type="PRINTS" id="PR00164">
    <property type="entry name" value="ABC2TRNSPORT"/>
</dbReference>
<evidence type="ECO:0000313" key="7">
    <source>
        <dbReference type="EMBL" id="ACK41350.1"/>
    </source>
</evidence>
<reference evidence="8" key="1">
    <citation type="journal article" date="2016" name="Front. Microbiol.">
        <title>The complete genome sequence of hyperthermophile Dictyoglomus turgidum DSM 6724 reveals a specialized carbohydrate fermentor.</title>
        <authorList>
            <person name="Brumm P.J."/>
            <person name="Gowda K."/>
            <person name="Robb F.T."/>
            <person name="Mead D.A."/>
        </authorList>
    </citation>
    <scope>NUCLEOTIDE SEQUENCE [LARGE SCALE GENOMIC DNA]</scope>
    <source>
        <strain evidence="8">DSM 6724 / Z-1310</strain>
    </source>
</reference>
<proteinExistence type="predicted"/>
<accession>B8DYG8</accession>
<feature type="transmembrane region" description="Helical" evidence="5">
    <location>
        <begin position="143"/>
        <end position="167"/>
    </location>
</feature>
<dbReference type="Proteomes" id="UP000007719">
    <property type="component" value="Chromosome"/>
</dbReference>
<feature type="transmembrane region" description="Helical" evidence="5">
    <location>
        <begin position="187"/>
        <end position="214"/>
    </location>
</feature>
<dbReference type="InterPro" id="IPR052902">
    <property type="entry name" value="ABC-2_transporter"/>
</dbReference>
<dbReference type="OrthoDB" id="9788252at2"/>
<evidence type="ECO:0000313" key="8">
    <source>
        <dbReference type="Proteomes" id="UP000007719"/>
    </source>
</evidence>
<feature type="transmembrane region" description="Helical" evidence="5">
    <location>
        <begin position="16"/>
        <end position="44"/>
    </location>
</feature>
<dbReference type="InParanoid" id="B8DYG8"/>
<dbReference type="GO" id="GO:0140359">
    <property type="term" value="F:ABC-type transporter activity"/>
    <property type="evidence" value="ECO:0007669"/>
    <property type="project" value="InterPro"/>
</dbReference>
<dbReference type="InterPro" id="IPR013525">
    <property type="entry name" value="ABC2_TM"/>
</dbReference>
<dbReference type="KEGG" id="dtu:Dtur_0009"/>
<organism evidence="7 8">
    <name type="scientific">Dictyoglomus turgidum (strain DSM 6724 / Z-1310)</name>
    <dbReference type="NCBI Taxonomy" id="515635"/>
    <lineage>
        <taxon>Bacteria</taxon>
        <taxon>Pseudomonadati</taxon>
        <taxon>Dictyoglomota</taxon>
        <taxon>Dictyoglomia</taxon>
        <taxon>Dictyoglomales</taxon>
        <taxon>Dictyoglomaceae</taxon>
        <taxon>Dictyoglomus</taxon>
    </lineage>
</organism>
<gene>
    <name evidence="7" type="ordered locus">Dtur_0009</name>
</gene>
<evidence type="ECO:0000256" key="2">
    <source>
        <dbReference type="ARBA" id="ARBA00022692"/>
    </source>
</evidence>
<evidence type="ECO:0000259" key="6">
    <source>
        <dbReference type="Pfam" id="PF01061"/>
    </source>
</evidence>
<dbReference type="eggNOG" id="COG0842">
    <property type="taxonomic scope" value="Bacteria"/>
</dbReference>